<dbReference type="Gene3D" id="3.20.20.450">
    <property type="entry name" value="EAL domain"/>
    <property type="match status" value="1"/>
</dbReference>
<dbReference type="NCBIfam" id="TIGR00229">
    <property type="entry name" value="sensory_box"/>
    <property type="match status" value="1"/>
</dbReference>
<keyword evidence="5" id="KW-1185">Reference proteome</keyword>
<dbReference type="PROSITE" id="PS50112">
    <property type="entry name" value="PAS"/>
    <property type="match status" value="1"/>
</dbReference>
<dbReference type="SUPFAM" id="SSF55073">
    <property type="entry name" value="Nucleotide cyclase"/>
    <property type="match status" value="1"/>
</dbReference>
<dbReference type="SMART" id="SM00052">
    <property type="entry name" value="EAL"/>
    <property type="match status" value="1"/>
</dbReference>
<dbReference type="InterPro" id="IPR052155">
    <property type="entry name" value="Biofilm_reg_signaling"/>
</dbReference>
<evidence type="ECO:0000259" key="3">
    <source>
        <dbReference type="PROSITE" id="PS50887"/>
    </source>
</evidence>
<feature type="domain" description="GGDEF" evidence="3">
    <location>
        <begin position="165"/>
        <end position="297"/>
    </location>
</feature>
<dbReference type="CDD" id="cd01949">
    <property type="entry name" value="GGDEF"/>
    <property type="match status" value="1"/>
</dbReference>
<dbReference type="Pfam" id="PF00990">
    <property type="entry name" value="GGDEF"/>
    <property type="match status" value="1"/>
</dbReference>
<dbReference type="SMART" id="SM00267">
    <property type="entry name" value="GGDEF"/>
    <property type="match status" value="1"/>
</dbReference>
<dbReference type="InterPro" id="IPR000160">
    <property type="entry name" value="GGDEF_dom"/>
</dbReference>
<dbReference type="PANTHER" id="PTHR44757">
    <property type="entry name" value="DIGUANYLATE CYCLASE DGCP"/>
    <property type="match status" value="1"/>
</dbReference>
<dbReference type="Proteomes" id="UP000239866">
    <property type="component" value="Unassembled WGS sequence"/>
</dbReference>
<dbReference type="Pfam" id="PF00563">
    <property type="entry name" value="EAL"/>
    <property type="match status" value="1"/>
</dbReference>
<dbReference type="RefSeq" id="WP_106764870.1">
    <property type="nucleotide sequence ID" value="NZ_PXNP01000104.1"/>
</dbReference>
<dbReference type="SUPFAM" id="SSF141868">
    <property type="entry name" value="EAL domain-like"/>
    <property type="match status" value="1"/>
</dbReference>
<dbReference type="CDD" id="cd01948">
    <property type="entry name" value="EAL"/>
    <property type="match status" value="1"/>
</dbReference>
<gene>
    <name evidence="4" type="ORF">C7H09_16800</name>
</gene>
<comment type="caution">
    <text evidence="4">The sequence shown here is derived from an EMBL/GenBank/DDBJ whole genome shotgun (WGS) entry which is preliminary data.</text>
</comment>
<dbReference type="EMBL" id="PXNP01000104">
    <property type="protein sequence ID" value="PSF05252.1"/>
    <property type="molecule type" value="Genomic_DNA"/>
</dbReference>
<evidence type="ECO:0000313" key="5">
    <source>
        <dbReference type="Proteomes" id="UP000239866"/>
    </source>
</evidence>
<dbReference type="AlphaFoldDB" id="A0A2T1K6V1"/>
<dbReference type="Gene3D" id="3.30.70.270">
    <property type="match status" value="1"/>
</dbReference>
<feature type="domain" description="PAS" evidence="1">
    <location>
        <begin position="10"/>
        <end position="56"/>
    </location>
</feature>
<dbReference type="PROSITE" id="PS50887">
    <property type="entry name" value="GGDEF"/>
    <property type="match status" value="1"/>
</dbReference>
<dbReference type="CDD" id="cd00130">
    <property type="entry name" value="PAS"/>
    <property type="match status" value="1"/>
</dbReference>
<accession>A0A2T1K6V1</accession>
<feature type="domain" description="EAL" evidence="2">
    <location>
        <begin position="306"/>
        <end position="557"/>
    </location>
</feature>
<sequence>MGLPLAQALTDGSFKALVDRHPRAVMLATRDARIVYVNEMFHTVTGYSHDEVIGQSPSMLSSGLHTPDFYQKMWRSLTRAGRWEGLIWNRRKNGDKYPQWLTIYSVNAGGSEFYAGVFMDVGDRASIDERVASLAYYDPLTELPNRSLFREFLKARTGQRPRGSNTFAVLFIDLDFFKAINELHGHDHGDKVLRQVAACIRDVLRQSDVLARLSGDEFAAIVELERPQDLDVVCDRLMAMFRAPLLVGHREYFLSASVGAAMFHRDGETASELLQNADRAMHTAKADGRACYRVYSADEDSSGRQEHRLSEALVTSLKVAPGEFSVVYQPQYDLATGKVLGLEALLRWHHPELGMVSPARFVPVAEQRGYIHELTERLIACIDADLQQTALKDGKGRRLAINISARQITDNRLESLLEPFFERLRRAHWQPEIEITETHMMNLSRGCLAKLAEYGEKNVIVAIDDFGTGYSSLAYLHRLPVHVLKIDRQFVQRIGQIGDDAGIVSAILAIAEALNLEVVAEGIETEAQKSQLQTLRCHRGQGYLLARPAPIGQLSFD</sequence>
<dbReference type="PROSITE" id="PS50883">
    <property type="entry name" value="EAL"/>
    <property type="match status" value="1"/>
</dbReference>
<dbReference type="InterPro" id="IPR000014">
    <property type="entry name" value="PAS"/>
</dbReference>
<dbReference type="Pfam" id="PF13426">
    <property type="entry name" value="PAS_9"/>
    <property type="match status" value="1"/>
</dbReference>
<proteinExistence type="predicted"/>
<dbReference type="InterPro" id="IPR035965">
    <property type="entry name" value="PAS-like_dom_sf"/>
</dbReference>
<dbReference type="PANTHER" id="PTHR44757:SF2">
    <property type="entry name" value="BIOFILM ARCHITECTURE MAINTENANCE PROTEIN MBAA"/>
    <property type="match status" value="1"/>
</dbReference>
<dbReference type="SUPFAM" id="SSF55785">
    <property type="entry name" value="PYP-like sensor domain (PAS domain)"/>
    <property type="match status" value="1"/>
</dbReference>
<organism evidence="4 5">
    <name type="scientific">Marinobacter fuscus</name>
    <dbReference type="NCBI Taxonomy" id="2109942"/>
    <lineage>
        <taxon>Bacteria</taxon>
        <taxon>Pseudomonadati</taxon>
        <taxon>Pseudomonadota</taxon>
        <taxon>Gammaproteobacteria</taxon>
        <taxon>Pseudomonadales</taxon>
        <taxon>Marinobacteraceae</taxon>
        <taxon>Marinobacter</taxon>
    </lineage>
</organism>
<evidence type="ECO:0000259" key="1">
    <source>
        <dbReference type="PROSITE" id="PS50112"/>
    </source>
</evidence>
<dbReference type="InterPro" id="IPR001633">
    <property type="entry name" value="EAL_dom"/>
</dbReference>
<name>A0A2T1K6V1_9GAMM</name>
<dbReference type="OrthoDB" id="9176779at2"/>
<dbReference type="Gene3D" id="3.30.450.20">
    <property type="entry name" value="PAS domain"/>
    <property type="match status" value="1"/>
</dbReference>
<dbReference type="NCBIfam" id="TIGR00254">
    <property type="entry name" value="GGDEF"/>
    <property type="match status" value="1"/>
</dbReference>
<dbReference type="InterPro" id="IPR043128">
    <property type="entry name" value="Rev_trsase/Diguanyl_cyclase"/>
</dbReference>
<dbReference type="InterPro" id="IPR035919">
    <property type="entry name" value="EAL_sf"/>
</dbReference>
<evidence type="ECO:0000313" key="4">
    <source>
        <dbReference type="EMBL" id="PSF05252.1"/>
    </source>
</evidence>
<reference evidence="4 5" key="1">
    <citation type="submission" date="2018-03" db="EMBL/GenBank/DDBJ databases">
        <title>Marinobacter brunus sp. nov., a marine bacterium of Gamma-proteobacteria isolated from the surface seawater of the South China Sea.</title>
        <authorList>
            <person name="Cheng H."/>
            <person name="Wu Y.-H."/>
            <person name="Xamxidin M."/>
            <person name="Xu X.-W."/>
        </authorList>
    </citation>
    <scope>NUCLEOTIDE SEQUENCE [LARGE SCALE GENOMIC DNA]</scope>
    <source>
        <strain evidence="4 5">NH169-3</strain>
    </source>
</reference>
<dbReference type="InterPro" id="IPR029787">
    <property type="entry name" value="Nucleotide_cyclase"/>
</dbReference>
<evidence type="ECO:0000259" key="2">
    <source>
        <dbReference type="PROSITE" id="PS50883"/>
    </source>
</evidence>
<protein>
    <submittedName>
        <fullName evidence="4">GGDEF domain-containing protein</fullName>
    </submittedName>
</protein>
<dbReference type="SMART" id="SM00091">
    <property type="entry name" value="PAS"/>
    <property type="match status" value="1"/>
</dbReference>